<comment type="catalytic activity">
    <reaction evidence="16">
        <text>beta-D-fructose 6-phosphate + ATP = beta-D-fructose 1,6-bisphosphate + ADP + H(+)</text>
        <dbReference type="Rhea" id="RHEA:16109"/>
        <dbReference type="ChEBI" id="CHEBI:15378"/>
        <dbReference type="ChEBI" id="CHEBI:30616"/>
        <dbReference type="ChEBI" id="CHEBI:32966"/>
        <dbReference type="ChEBI" id="CHEBI:57634"/>
        <dbReference type="ChEBI" id="CHEBI:456216"/>
        <dbReference type="EC" id="2.7.1.11"/>
    </reaction>
</comment>
<dbReference type="Gene3D" id="3.40.50.450">
    <property type="match status" value="2"/>
</dbReference>
<dbReference type="GO" id="GO:0016208">
    <property type="term" value="F:AMP binding"/>
    <property type="evidence" value="ECO:0007669"/>
    <property type="project" value="TreeGrafter"/>
</dbReference>
<evidence type="ECO:0000256" key="5">
    <source>
        <dbReference type="ARBA" id="ARBA00012055"/>
    </source>
</evidence>
<keyword evidence="11 18" id="KW-0418">Kinase</keyword>
<dbReference type="GO" id="GO:0070095">
    <property type="term" value="F:fructose-6-phosphate binding"/>
    <property type="evidence" value="ECO:0007669"/>
    <property type="project" value="TreeGrafter"/>
</dbReference>
<evidence type="ECO:0000256" key="15">
    <source>
        <dbReference type="ARBA" id="ARBA00038478"/>
    </source>
</evidence>
<reference evidence="18" key="1">
    <citation type="journal article" date="2014" name="Int. J. Syst. Evol. Microbiol.">
        <title>Complete genome sequence of Corynebacterium casei LMG S-19264T (=DSM 44701T), isolated from a smear-ripened cheese.</title>
        <authorList>
            <consortium name="US DOE Joint Genome Institute (JGI-PGF)"/>
            <person name="Walter F."/>
            <person name="Albersmeier A."/>
            <person name="Kalinowski J."/>
            <person name="Ruckert C."/>
        </authorList>
    </citation>
    <scope>NUCLEOTIDE SEQUENCE</scope>
    <source>
        <strain evidence="18">CGMCC 4.7372</strain>
    </source>
</reference>
<dbReference type="GO" id="GO:0003872">
    <property type="term" value="F:6-phosphofructokinase activity"/>
    <property type="evidence" value="ECO:0007669"/>
    <property type="project" value="UniProtKB-EC"/>
</dbReference>
<evidence type="ECO:0000256" key="13">
    <source>
        <dbReference type="ARBA" id="ARBA00022842"/>
    </source>
</evidence>
<evidence type="ECO:0000256" key="6">
    <source>
        <dbReference type="ARBA" id="ARBA00022490"/>
    </source>
</evidence>
<proteinExistence type="inferred from homology"/>
<evidence type="ECO:0000256" key="9">
    <source>
        <dbReference type="ARBA" id="ARBA00022723"/>
    </source>
</evidence>
<evidence type="ECO:0000256" key="8">
    <source>
        <dbReference type="ARBA" id="ARBA00022679"/>
    </source>
</evidence>
<keyword evidence="13" id="KW-0460">Magnesium</keyword>
<dbReference type="RefSeq" id="WP_268237221.1">
    <property type="nucleotide sequence ID" value="NZ_BMNJ01000004.1"/>
</dbReference>
<evidence type="ECO:0000256" key="11">
    <source>
        <dbReference type="ARBA" id="ARBA00022777"/>
    </source>
</evidence>
<evidence type="ECO:0000256" key="3">
    <source>
        <dbReference type="ARBA" id="ARBA00004496"/>
    </source>
</evidence>
<dbReference type="GO" id="GO:0005524">
    <property type="term" value="F:ATP binding"/>
    <property type="evidence" value="ECO:0007669"/>
    <property type="project" value="UniProtKB-KW"/>
</dbReference>
<evidence type="ECO:0000256" key="16">
    <source>
        <dbReference type="ARBA" id="ARBA00048070"/>
    </source>
</evidence>
<keyword evidence="8" id="KW-0808">Transferase</keyword>
<evidence type="ECO:0000256" key="14">
    <source>
        <dbReference type="ARBA" id="ARBA00023152"/>
    </source>
</evidence>
<evidence type="ECO:0000256" key="10">
    <source>
        <dbReference type="ARBA" id="ARBA00022741"/>
    </source>
</evidence>
<feature type="domain" description="Phosphofructokinase" evidence="17">
    <location>
        <begin position="433"/>
        <end position="718"/>
    </location>
</feature>
<evidence type="ECO:0000259" key="17">
    <source>
        <dbReference type="Pfam" id="PF00365"/>
    </source>
</evidence>
<dbReference type="InterPro" id="IPR035966">
    <property type="entry name" value="PKF_sf"/>
</dbReference>
<evidence type="ECO:0000313" key="19">
    <source>
        <dbReference type="Proteomes" id="UP000614239"/>
    </source>
</evidence>
<dbReference type="PANTHER" id="PTHR13697">
    <property type="entry name" value="PHOSPHOFRUCTOKINASE"/>
    <property type="match status" value="1"/>
</dbReference>
<comment type="function">
    <text evidence="2">Catalyzes the phosphorylation of D-fructose 6-phosphate to fructose 1,6-bisphosphate by ATP, the first committing step of glycolysis.</text>
</comment>
<evidence type="ECO:0000256" key="4">
    <source>
        <dbReference type="ARBA" id="ARBA00004679"/>
    </source>
</evidence>
<evidence type="ECO:0000256" key="7">
    <source>
        <dbReference type="ARBA" id="ARBA00022533"/>
    </source>
</evidence>
<keyword evidence="10" id="KW-0547">Nucleotide-binding</keyword>
<dbReference type="GO" id="GO:0046872">
    <property type="term" value="F:metal ion binding"/>
    <property type="evidence" value="ECO:0007669"/>
    <property type="project" value="UniProtKB-KW"/>
</dbReference>
<dbReference type="GO" id="GO:0030388">
    <property type="term" value="P:fructose 1,6-bisphosphate metabolic process"/>
    <property type="evidence" value="ECO:0007669"/>
    <property type="project" value="TreeGrafter"/>
</dbReference>
<feature type="domain" description="Phosphofructokinase" evidence="17">
    <location>
        <begin position="46"/>
        <end position="351"/>
    </location>
</feature>
<dbReference type="PROSITE" id="PS00433">
    <property type="entry name" value="PHOSPHOFRUCTOKINASE"/>
    <property type="match status" value="2"/>
</dbReference>
<dbReference type="InterPro" id="IPR015912">
    <property type="entry name" value="Phosphofructokinase_CS"/>
</dbReference>
<dbReference type="PANTHER" id="PTHR13697:SF4">
    <property type="entry name" value="ATP-DEPENDENT 6-PHOSPHOFRUCTOKINASE"/>
    <property type="match status" value="1"/>
</dbReference>
<dbReference type="InterPro" id="IPR000023">
    <property type="entry name" value="Phosphofructokinase_dom"/>
</dbReference>
<dbReference type="GO" id="GO:0005945">
    <property type="term" value="C:6-phosphofructokinase complex"/>
    <property type="evidence" value="ECO:0007669"/>
    <property type="project" value="TreeGrafter"/>
</dbReference>
<dbReference type="Proteomes" id="UP000614239">
    <property type="component" value="Unassembled WGS sequence"/>
</dbReference>
<dbReference type="FunFam" id="3.40.50.460:FF:000007">
    <property type="entry name" value="ATP-dependent 6-phosphofructokinase"/>
    <property type="match status" value="1"/>
</dbReference>
<comment type="similarity">
    <text evidence="15">Belongs to the phosphofructokinase type A (PFKA) family.</text>
</comment>
<keyword evidence="19" id="KW-1185">Reference proteome</keyword>
<comment type="caution">
    <text evidence="18">The sequence shown here is derived from an EMBL/GenBank/DDBJ whole genome shotgun (WGS) entry which is preliminary data.</text>
</comment>
<comment type="pathway">
    <text evidence="4">Carbohydrate degradation; glycolysis; D-glyceraldehyde 3-phosphate and glycerone phosphate from D-glucose: step 3/4.</text>
</comment>
<evidence type="ECO:0000256" key="1">
    <source>
        <dbReference type="ARBA" id="ARBA00001946"/>
    </source>
</evidence>
<dbReference type="GO" id="GO:0061621">
    <property type="term" value="P:canonical glycolysis"/>
    <property type="evidence" value="ECO:0007669"/>
    <property type="project" value="TreeGrafter"/>
</dbReference>
<evidence type="ECO:0000313" key="18">
    <source>
        <dbReference type="EMBL" id="GGO98595.1"/>
    </source>
</evidence>
<comment type="subcellular location">
    <subcellularLocation>
        <location evidence="3">Cytoplasm</location>
    </subcellularLocation>
</comment>
<dbReference type="NCBIfam" id="TIGR02478">
    <property type="entry name" value="6PF1K_euk"/>
    <property type="match status" value="1"/>
</dbReference>
<dbReference type="InterPro" id="IPR009161">
    <property type="entry name" value="6-Pfructokinase_euk"/>
</dbReference>
<comment type="cofactor">
    <cofactor evidence="1">
        <name>Mg(2+)</name>
        <dbReference type="ChEBI" id="CHEBI:18420"/>
    </cofactor>
</comment>
<dbReference type="GO" id="GO:0048029">
    <property type="term" value="F:monosaccharide binding"/>
    <property type="evidence" value="ECO:0007669"/>
    <property type="project" value="TreeGrafter"/>
</dbReference>
<dbReference type="InterPro" id="IPR022953">
    <property type="entry name" value="ATP_PFK"/>
</dbReference>
<dbReference type="AlphaFoldDB" id="A0A8H9HBL7"/>
<keyword evidence="6" id="KW-0963">Cytoplasm</keyword>
<keyword evidence="9" id="KW-0479">Metal-binding</keyword>
<dbReference type="Gene3D" id="3.40.50.460">
    <property type="entry name" value="Phosphofructokinase domain"/>
    <property type="match status" value="2"/>
</dbReference>
<evidence type="ECO:0000256" key="12">
    <source>
        <dbReference type="ARBA" id="ARBA00022840"/>
    </source>
</evidence>
<protein>
    <recommendedName>
        <fullName evidence="5">6-phosphofructokinase</fullName>
        <ecNumber evidence="5">2.7.1.11</ecNumber>
    </recommendedName>
</protein>
<keyword evidence="12" id="KW-0067">ATP-binding</keyword>
<dbReference type="EMBL" id="BMNJ01000004">
    <property type="protein sequence ID" value="GGO98595.1"/>
    <property type="molecule type" value="Genomic_DNA"/>
</dbReference>
<dbReference type="GO" id="GO:0006002">
    <property type="term" value="P:fructose 6-phosphate metabolic process"/>
    <property type="evidence" value="ECO:0007669"/>
    <property type="project" value="InterPro"/>
</dbReference>
<keyword evidence="7" id="KW-0021">Allosteric enzyme</keyword>
<dbReference type="Pfam" id="PF00365">
    <property type="entry name" value="PFK"/>
    <property type="match status" value="2"/>
</dbReference>
<sequence length="800" mass="84695">MTAAGNTAPHPLSSASQEAVIDAFASLACDTADGAAPTSPAGEPIRVGVLTSGGDAQGMNAAVRAAVRTLLRLGAQPFAVMEGWAGAVAGGEGIRPLEWDSVGAILHRGGTIIGTARSAEFRERSGQLDAAANLLEHGINRLIVIGGDGSLTGTNEFRKNWPGLVAELVETGRITARTAQAHPALMVAGIVGSIDNDLVGADMTIGTDSALHRILEAIDDISSTAASHQRTFVVEVMGRHCGYLALMAAVAGGCDYVLVPEIPPAEGWEEDMCAKLAKGRRAGRRESMVIIAEGATDRSGNRITADDVKRVLSERLGEDARVTILGHVQRGGKPSAYDRWMSTLLGCQAAREVLQACPETVPVIVVERHNRIRSVPMMEQVEATRAVKDLVAAGDWEGAVAARGRSFGEMLRIFETMSTPPEPTAAGAAPSRRVAIIHAGGLAPGMNTAARAAVRLGLDHGFTMLGVTGGFPGLLDGEVRELSWDGVEGWVGDGGAELGTRREVPEVEQLYALGRAIEKHEIDALLVIGGYNAYLAAHRLVTEKGRYPAFQIPILCVPASIDNNLPGSELSIGTDTALNATISALDSIKQSAAASHRCFVAEVMGRKCGYLSFMSGLATGAEGVYLHEGGIGLARLAEDSRRMVEAFKNGRKLHLLIRNERASEYYTTDVLAKIFAAEGVGLYDVREAVIGHLQQGGDPTAFDRLMATKLVAHALDLLADQLVKGTDHSSYVGLTGGRITHHRLERMEDDLDMANRRPRHQWWLGMRPALDLVSSDLGPLSMADVPDFGEAVDAAATAED</sequence>
<dbReference type="UniPathway" id="UPA00109">
    <property type="reaction ID" value="UER00182"/>
</dbReference>
<dbReference type="PRINTS" id="PR00476">
    <property type="entry name" value="PHFRCTKINASE"/>
</dbReference>
<dbReference type="SUPFAM" id="SSF53784">
    <property type="entry name" value="Phosphofructokinase"/>
    <property type="match status" value="2"/>
</dbReference>
<evidence type="ECO:0000256" key="2">
    <source>
        <dbReference type="ARBA" id="ARBA00002659"/>
    </source>
</evidence>
<reference evidence="18" key="2">
    <citation type="submission" date="2020-09" db="EMBL/GenBank/DDBJ databases">
        <authorList>
            <person name="Sun Q."/>
            <person name="Zhou Y."/>
        </authorList>
    </citation>
    <scope>NUCLEOTIDE SEQUENCE</scope>
    <source>
        <strain evidence="18">CGMCC 4.7372</strain>
    </source>
</reference>
<dbReference type="GO" id="GO:0042802">
    <property type="term" value="F:identical protein binding"/>
    <property type="evidence" value="ECO:0007669"/>
    <property type="project" value="TreeGrafter"/>
</dbReference>
<name>A0A8H9HBL7_9ACTO</name>
<accession>A0A8H9HBL7</accession>
<dbReference type="EC" id="2.7.1.11" evidence="5"/>
<keyword evidence="14" id="KW-0324">Glycolysis</keyword>
<organism evidence="18 19">
    <name type="scientific">Actinomyces gaoshouyii</name>
    <dbReference type="NCBI Taxonomy" id="1960083"/>
    <lineage>
        <taxon>Bacteria</taxon>
        <taxon>Bacillati</taxon>
        <taxon>Actinomycetota</taxon>
        <taxon>Actinomycetes</taxon>
        <taxon>Actinomycetales</taxon>
        <taxon>Actinomycetaceae</taxon>
        <taxon>Actinomyces</taxon>
    </lineage>
</organism>
<gene>
    <name evidence="18" type="ORF">GCM10011612_13860</name>
</gene>